<organism evidence="4 5">
    <name type="scientific">Sphingobium soli</name>
    <dbReference type="NCBI Taxonomy" id="1591116"/>
    <lineage>
        <taxon>Bacteria</taxon>
        <taxon>Pseudomonadati</taxon>
        <taxon>Pseudomonadota</taxon>
        <taxon>Alphaproteobacteria</taxon>
        <taxon>Sphingomonadales</taxon>
        <taxon>Sphingomonadaceae</taxon>
        <taxon>Sphingobium</taxon>
    </lineage>
</organism>
<accession>A0ABS8GXV8</accession>
<keyword evidence="4" id="KW-0413">Isomerase</keyword>
<dbReference type="CDD" id="cd02509">
    <property type="entry name" value="GDP-M1P_Guanylyltransferase"/>
    <property type="match status" value="1"/>
</dbReference>
<dbReference type="EC" id="5.3.1.8" evidence="4"/>
<feature type="domain" description="MannoseP isomerase/GMP-like beta-helix" evidence="3">
    <location>
        <begin position="288"/>
        <end position="342"/>
    </location>
</feature>
<comment type="caution">
    <text evidence="4">The sequence shown here is derived from an EMBL/GenBank/DDBJ whole genome shotgun (WGS) entry which is preliminary data.</text>
</comment>
<dbReference type="Pfam" id="PF00483">
    <property type="entry name" value="NTP_transferase"/>
    <property type="match status" value="1"/>
</dbReference>
<evidence type="ECO:0000313" key="4">
    <source>
        <dbReference type="EMBL" id="MCC4231120.1"/>
    </source>
</evidence>
<dbReference type="GO" id="GO:0004476">
    <property type="term" value="F:mannose-6-phosphate isomerase activity"/>
    <property type="evidence" value="ECO:0007669"/>
    <property type="project" value="UniProtKB-EC"/>
</dbReference>
<reference evidence="4 5" key="1">
    <citation type="submission" date="2021-10" db="EMBL/GenBank/DDBJ databases">
        <title>The diversity and Nitrogen Metabolism of Culturable Nitrate-Utilizing Bacteria Within the Oxygen Minimum Zone of the Changjiang (Yangtze River)Estuary.</title>
        <authorList>
            <person name="Zhang D."/>
            <person name="Zheng J."/>
            <person name="Liu S."/>
            <person name="He W."/>
        </authorList>
    </citation>
    <scope>NUCLEOTIDE SEQUENCE [LARGE SCALE GENOMIC DNA]</scope>
    <source>
        <strain evidence="4 5">FXH275-2</strain>
    </source>
</reference>
<proteinExistence type="inferred from homology"/>
<dbReference type="EC" id="2.7.7.13" evidence="4"/>
<keyword evidence="5" id="KW-1185">Reference proteome</keyword>
<dbReference type="InterPro" id="IPR029044">
    <property type="entry name" value="Nucleotide-diphossugar_trans"/>
</dbReference>
<evidence type="ECO:0000259" key="2">
    <source>
        <dbReference type="Pfam" id="PF00483"/>
    </source>
</evidence>
<dbReference type="PANTHER" id="PTHR46390:SF1">
    <property type="entry name" value="MANNOSE-1-PHOSPHATE GUANYLYLTRANSFERASE"/>
    <property type="match status" value="1"/>
</dbReference>
<dbReference type="EMBL" id="JAJGNP010000001">
    <property type="protein sequence ID" value="MCC4231120.1"/>
    <property type="molecule type" value="Genomic_DNA"/>
</dbReference>
<keyword evidence="4" id="KW-0548">Nucleotidyltransferase</keyword>
<dbReference type="PANTHER" id="PTHR46390">
    <property type="entry name" value="MANNOSE-1-PHOSPHATE GUANYLYLTRANSFERASE"/>
    <property type="match status" value="1"/>
</dbReference>
<name>A0ABS8GXV8_9SPHN</name>
<sequence>MSGGAGTRLWPASHAACPKQFMPLVGDRSMLQETIERTYDLPGFEKPLIVSSGAQGPLVQQQLADGGYSTAAILLEPEGRNTAPAIAIAAAWIAARDPAALMLVMPSDHVIANVTAFRGAVASALGAARDGRLVTFGIQPHYPETGYGYIRKGDVIDAANDIHAVAEFVEKPPLARAEAYLADGRHYWNGGIFLFRAGVLLDELDQHVPAVRAAAVDAMAQATMQDGFVLPGEAEFSASPNVSIDVAVMERTDHAAVVPVDMGWSDVGSWNALWAVRDRDPKGNAVKGEAVTVDGAGNLIYVDGGPPVATLGMRDCVVVSTAQGVLVMPRDRSQDVRGVVEQMKAAGLTP</sequence>
<dbReference type="SUPFAM" id="SSF159283">
    <property type="entry name" value="Guanosine diphospho-D-mannose pyrophosphorylase/mannose-6-phosphate isomerase linker domain"/>
    <property type="match status" value="1"/>
</dbReference>
<dbReference type="GO" id="GO:0004475">
    <property type="term" value="F:mannose-1-phosphate guanylyltransferase (GTP) activity"/>
    <property type="evidence" value="ECO:0007669"/>
    <property type="project" value="UniProtKB-EC"/>
</dbReference>
<gene>
    <name evidence="4" type="ORF">LL253_00275</name>
</gene>
<dbReference type="InterPro" id="IPR006375">
    <property type="entry name" value="Man1P_GuaTrfase/Man6P_Isoase"/>
</dbReference>
<feature type="domain" description="Nucleotidyl transferase" evidence="2">
    <location>
        <begin position="1"/>
        <end position="279"/>
    </location>
</feature>
<dbReference type="InterPro" id="IPR049577">
    <property type="entry name" value="GMPP_N"/>
</dbReference>
<protein>
    <submittedName>
        <fullName evidence="4">Mannose-1-phosphate guanylyltransferase/mannose-6-phosphate isomerase</fullName>
        <ecNumber evidence="4">2.7.7.13</ecNumber>
        <ecNumber evidence="4">5.3.1.8</ecNumber>
    </submittedName>
</protein>
<evidence type="ECO:0000259" key="3">
    <source>
        <dbReference type="Pfam" id="PF22640"/>
    </source>
</evidence>
<evidence type="ECO:0000256" key="1">
    <source>
        <dbReference type="RuleBase" id="RU004190"/>
    </source>
</evidence>
<dbReference type="Gene3D" id="3.90.550.10">
    <property type="entry name" value="Spore Coat Polysaccharide Biosynthesis Protein SpsA, Chain A"/>
    <property type="match status" value="1"/>
</dbReference>
<keyword evidence="4" id="KW-0808">Transferase</keyword>
<dbReference type="Proteomes" id="UP001198830">
    <property type="component" value="Unassembled WGS sequence"/>
</dbReference>
<dbReference type="Pfam" id="PF22640">
    <property type="entry name" value="ManC_GMP_beta-helix"/>
    <property type="match status" value="1"/>
</dbReference>
<dbReference type="SUPFAM" id="SSF53448">
    <property type="entry name" value="Nucleotide-diphospho-sugar transferases"/>
    <property type="match status" value="1"/>
</dbReference>
<dbReference type="NCBIfam" id="TIGR01479">
    <property type="entry name" value="GMP_PMI"/>
    <property type="match status" value="1"/>
</dbReference>
<evidence type="ECO:0000313" key="5">
    <source>
        <dbReference type="Proteomes" id="UP001198830"/>
    </source>
</evidence>
<comment type="similarity">
    <text evidence="1">Belongs to the mannose-6-phosphate isomerase type 2 family.</text>
</comment>
<dbReference type="InterPro" id="IPR054566">
    <property type="entry name" value="ManC/GMP-like_b-helix"/>
</dbReference>
<dbReference type="InterPro" id="IPR005835">
    <property type="entry name" value="NTP_transferase_dom"/>
</dbReference>
<dbReference type="InterPro" id="IPR051161">
    <property type="entry name" value="Mannose-6P_isomerase_type2"/>
</dbReference>